<evidence type="ECO:0000256" key="1">
    <source>
        <dbReference type="SAM" id="MobiDB-lite"/>
    </source>
</evidence>
<feature type="domain" description="DUF3475" evidence="3">
    <location>
        <begin position="163"/>
        <end position="219"/>
    </location>
</feature>
<evidence type="ECO:0000259" key="2">
    <source>
        <dbReference type="Pfam" id="PF05003"/>
    </source>
</evidence>
<dbReference type="PANTHER" id="PTHR31730:SF32">
    <property type="entry name" value="PROTEIN PSK SIMULATOR 1"/>
    <property type="match status" value="1"/>
</dbReference>
<dbReference type="InterPro" id="IPR021864">
    <property type="entry name" value="DUF3475"/>
</dbReference>
<name>A0AAV7HQX7_DENCH</name>
<dbReference type="InterPro" id="IPR045021">
    <property type="entry name" value="PSI1/2/3"/>
</dbReference>
<keyword evidence="5" id="KW-1185">Reference proteome</keyword>
<dbReference type="Pfam" id="PF11961">
    <property type="entry name" value="DUF3475"/>
    <property type="match status" value="1"/>
</dbReference>
<reference evidence="4 5" key="1">
    <citation type="journal article" date="2021" name="Hortic Res">
        <title>Chromosome-scale assembly of the Dendrobium chrysotoxum genome enhances the understanding of orchid evolution.</title>
        <authorList>
            <person name="Zhang Y."/>
            <person name="Zhang G.Q."/>
            <person name="Zhang D."/>
            <person name="Liu X.D."/>
            <person name="Xu X.Y."/>
            <person name="Sun W.H."/>
            <person name="Yu X."/>
            <person name="Zhu X."/>
            <person name="Wang Z.W."/>
            <person name="Zhao X."/>
            <person name="Zhong W.Y."/>
            <person name="Chen H."/>
            <person name="Yin W.L."/>
            <person name="Huang T."/>
            <person name="Niu S.C."/>
            <person name="Liu Z.J."/>
        </authorList>
    </citation>
    <scope>NUCLEOTIDE SEQUENCE [LARGE SCALE GENOMIC DNA]</scope>
    <source>
        <strain evidence="4">Lindl</strain>
    </source>
</reference>
<feature type="compositionally biased region" description="Basic and acidic residues" evidence="1">
    <location>
        <begin position="25"/>
        <end position="41"/>
    </location>
</feature>
<feature type="compositionally biased region" description="Basic and acidic residues" evidence="1">
    <location>
        <begin position="635"/>
        <end position="648"/>
    </location>
</feature>
<organism evidence="4 5">
    <name type="scientific">Dendrobium chrysotoxum</name>
    <name type="common">Orchid</name>
    <dbReference type="NCBI Taxonomy" id="161865"/>
    <lineage>
        <taxon>Eukaryota</taxon>
        <taxon>Viridiplantae</taxon>
        <taxon>Streptophyta</taxon>
        <taxon>Embryophyta</taxon>
        <taxon>Tracheophyta</taxon>
        <taxon>Spermatophyta</taxon>
        <taxon>Magnoliopsida</taxon>
        <taxon>Liliopsida</taxon>
        <taxon>Asparagales</taxon>
        <taxon>Orchidaceae</taxon>
        <taxon>Epidendroideae</taxon>
        <taxon>Malaxideae</taxon>
        <taxon>Dendrobiinae</taxon>
        <taxon>Dendrobium</taxon>
    </lineage>
</organism>
<comment type="caution">
    <text evidence="4">The sequence shown here is derived from an EMBL/GenBank/DDBJ whole genome shotgun (WGS) entry which is preliminary data.</text>
</comment>
<gene>
    <name evidence="4" type="ORF">IEQ34_000211</name>
</gene>
<feature type="region of interest" description="Disordered" evidence="1">
    <location>
        <begin position="1"/>
        <end position="56"/>
    </location>
</feature>
<dbReference type="Pfam" id="PF05003">
    <property type="entry name" value="DUF668"/>
    <property type="match status" value="1"/>
</dbReference>
<dbReference type="Proteomes" id="UP000775213">
    <property type="component" value="Unassembled WGS sequence"/>
</dbReference>
<sequence length="700" mass="78355">MGGLCSKRSAVDKSPSDSTLNVDYLGDHDPSSDNSRVKIKSESVALPAGENKDKWLPQPPLSFSDRLMSTFEQNPDDAVDLQAPQISRVLSQKFMLTKSKPAASAKTGTIKVAEVSSILGRAGTVGFGKAVEVLDNFGSSMTNLNLSSSFVPGSTTKGGKIFILAFEVANTIVKGANLLQSLSEENIKHLKEVVLPSEGVQLLVSKDMDELLRTAASDKRFGGNFFHDMFMACPSFICSYGIVVLNREELKVFSGEVVRFGNRCKDPQWHNLDRYFEKHGSERTFQPQLKQDVDVVMQHLMTMAQCTAELYHELHSLDRFEQDYKRKLQEEENFTAAQRGDSLQILRQELKSQKKHVKSLMKKSLWSRILEEVMEKLVDVVDFLNLEIHNAFGSADGDKPVKGSIASNRRLGSAGLALHYANIITQIDTLVSRSSSVPPNMRDTLYQGLPPSIKNALRAKLHSLQVEEEITIEQIKAEMDKTLRWLVPIANNTTNLIKSHSALYADMILYYNRAHHGFGWVGEWANTGTDLNRKPGGQADLIKIQTLHHADKVKTESYILELIVLLHQLITHSKPENGGLRSPIKSPIRSPTKRSLTITLAESLSTTSTLLSKEDQEMLRYVNFRKLIPGISKSQEFDTNRSKPDKHSRLSKSNSHSPTTASKKDFYPLRRPSLLPVIDFNIDKMKALDVIDRVDTLRKL</sequence>
<dbReference type="EMBL" id="JAGFBR010000001">
    <property type="protein sequence ID" value="KAH0470488.1"/>
    <property type="molecule type" value="Genomic_DNA"/>
</dbReference>
<evidence type="ECO:0000313" key="5">
    <source>
        <dbReference type="Proteomes" id="UP000775213"/>
    </source>
</evidence>
<dbReference type="InterPro" id="IPR007700">
    <property type="entry name" value="DUF668"/>
</dbReference>
<evidence type="ECO:0000313" key="4">
    <source>
        <dbReference type="EMBL" id="KAH0470488.1"/>
    </source>
</evidence>
<evidence type="ECO:0008006" key="6">
    <source>
        <dbReference type="Google" id="ProtNLM"/>
    </source>
</evidence>
<protein>
    <recommendedName>
        <fullName evidence="6">DUF668 domain-containing protein</fullName>
    </recommendedName>
</protein>
<proteinExistence type="predicted"/>
<dbReference type="AlphaFoldDB" id="A0AAV7HQX7"/>
<feature type="domain" description="DUF668" evidence="2">
    <location>
        <begin position="410"/>
        <end position="494"/>
    </location>
</feature>
<evidence type="ECO:0000259" key="3">
    <source>
        <dbReference type="Pfam" id="PF11961"/>
    </source>
</evidence>
<dbReference type="PANTHER" id="PTHR31730">
    <property type="entry name" value="OS01G0873900 PROTEIN"/>
    <property type="match status" value="1"/>
</dbReference>
<feature type="compositionally biased region" description="Polar residues" evidence="1">
    <location>
        <begin position="651"/>
        <end position="661"/>
    </location>
</feature>
<dbReference type="GO" id="GO:0045927">
    <property type="term" value="P:positive regulation of growth"/>
    <property type="evidence" value="ECO:0007669"/>
    <property type="project" value="InterPro"/>
</dbReference>
<feature type="region of interest" description="Disordered" evidence="1">
    <location>
        <begin position="635"/>
        <end position="665"/>
    </location>
</feature>
<accession>A0AAV7HQX7</accession>